<reference evidence="11 12" key="1">
    <citation type="journal article" date="2017" name="Mol. Plant">
        <title>The Genome of Medicinal Plant Macleaya cordata Provides New Insights into Benzylisoquinoline Alkaloids Metabolism.</title>
        <authorList>
            <person name="Liu X."/>
            <person name="Liu Y."/>
            <person name="Huang P."/>
            <person name="Ma Y."/>
            <person name="Qing Z."/>
            <person name="Tang Q."/>
            <person name="Cao H."/>
            <person name="Cheng P."/>
            <person name="Zheng Y."/>
            <person name="Yuan Z."/>
            <person name="Zhou Y."/>
            <person name="Liu J."/>
            <person name="Tang Z."/>
            <person name="Zhuo Y."/>
            <person name="Zhang Y."/>
            <person name="Yu L."/>
            <person name="Huang J."/>
            <person name="Yang P."/>
            <person name="Peng Q."/>
            <person name="Zhang J."/>
            <person name="Jiang W."/>
            <person name="Zhang Z."/>
            <person name="Lin K."/>
            <person name="Ro D.K."/>
            <person name="Chen X."/>
            <person name="Xiong X."/>
            <person name="Shang Y."/>
            <person name="Huang S."/>
            <person name="Zeng J."/>
        </authorList>
    </citation>
    <scope>NUCLEOTIDE SEQUENCE [LARGE SCALE GENOMIC DNA]</scope>
    <source>
        <strain evidence="12">cv. BLH2017</strain>
        <tissue evidence="11">Root</tissue>
    </source>
</reference>
<dbReference type="STRING" id="56857.A0A200PW75"/>
<evidence type="ECO:0000256" key="9">
    <source>
        <dbReference type="PIRSR" id="PIRSR605150-3"/>
    </source>
</evidence>
<feature type="transmembrane region" description="Helical" evidence="10">
    <location>
        <begin position="333"/>
        <end position="356"/>
    </location>
</feature>
<dbReference type="GO" id="GO:0016020">
    <property type="term" value="C:membrane"/>
    <property type="evidence" value="ECO:0007669"/>
    <property type="project" value="InterPro"/>
</dbReference>
<keyword evidence="3" id="KW-0808">Transferase</keyword>
<dbReference type="OMA" id="CDPPQPQ"/>
<proteinExistence type="predicted"/>
<dbReference type="GO" id="GO:0012505">
    <property type="term" value="C:endomembrane system"/>
    <property type="evidence" value="ECO:0007669"/>
    <property type="project" value="UniProtKB-SubCell"/>
</dbReference>
<evidence type="ECO:0000256" key="3">
    <source>
        <dbReference type="ARBA" id="ARBA00022679"/>
    </source>
</evidence>
<evidence type="ECO:0000256" key="7">
    <source>
        <dbReference type="ARBA" id="ARBA00023316"/>
    </source>
</evidence>
<keyword evidence="4 10" id="KW-0812">Transmembrane</keyword>
<evidence type="ECO:0000256" key="10">
    <source>
        <dbReference type="SAM" id="Phobius"/>
    </source>
</evidence>
<feature type="transmembrane region" description="Helical" evidence="10">
    <location>
        <begin position="485"/>
        <end position="508"/>
    </location>
</feature>
<evidence type="ECO:0000256" key="8">
    <source>
        <dbReference type="PIRSR" id="PIRSR605150-2"/>
    </source>
</evidence>
<feature type="binding site" evidence="8">
    <location>
        <position position="17"/>
    </location>
    <ligand>
        <name>UDP-alpha-D-glucose</name>
        <dbReference type="ChEBI" id="CHEBI:58885"/>
    </ligand>
</feature>
<evidence type="ECO:0000256" key="5">
    <source>
        <dbReference type="ARBA" id="ARBA00022989"/>
    </source>
</evidence>
<name>A0A200PW75_MACCD</name>
<evidence type="ECO:0000256" key="1">
    <source>
        <dbReference type="ARBA" id="ARBA00004127"/>
    </source>
</evidence>
<dbReference type="Pfam" id="PF03552">
    <property type="entry name" value="Cellulose_synt"/>
    <property type="match status" value="3"/>
</dbReference>
<dbReference type="InterPro" id="IPR029044">
    <property type="entry name" value="Nucleotide-diphossugar_trans"/>
</dbReference>
<dbReference type="AlphaFoldDB" id="A0A200PW75"/>
<feature type="transmembrane region" description="Helical" evidence="10">
    <location>
        <begin position="401"/>
        <end position="420"/>
    </location>
</feature>
<evidence type="ECO:0000313" key="11">
    <source>
        <dbReference type="EMBL" id="OVA02460.1"/>
    </source>
</evidence>
<comment type="caution">
    <text evidence="11">The sequence shown here is derived from an EMBL/GenBank/DDBJ whole genome shotgun (WGS) entry which is preliminary data.</text>
</comment>
<keyword evidence="7" id="KW-0961">Cell wall biogenesis/degradation</keyword>
<dbReference type="PANTHER" id="PTHR13301">
    <property type="entry name" value="X-BOX TRANSCRIPTION FACTOR-RELATED"/>
    <property type="match status" value="1"/>
</dbReference>
<feature type="transmembrane region" description="Helical" evidence="10">
    <location>
        <begin position="454"/>
        <end position="473"/>
    </location>
</feature>
<feature type="transmembrane region" description="Helical" evidence="10">
    <location>
        <begin position="550"/>
        <end position="571"/>
    </location>
</feature>
<keyword evidence="2" id="KW-0328">Glycosyltransferase</keyword>
<sequence length="623" mass="71337">MSLDYPLHKLSVYLSDDAGSSITLYALKQAFVFAKSWIPFCKKYGLETRCPEAYFSASRNNDLHHGSSTDKLTRDNEIIKVIKGDDNAMNVESDKEESESELPPLLVYVSREKRPSHPHHFKAGALNVLLRVSGIISNAPYVLVLDCDMNCNDPSSARQAMCFHLDPHLNSNSSFAFVQFPQNFHNLSKNDIYNRQIMSIFQFIASLNRKYCKLNVIANGDWDEARFLASCVYEKNTQWGEQIGFMYHSVVEDYFTGFLLHCKGWTSAYYSPSKPSFLGSAPTNLNDTLVQSTRWSSGLLQVAFSRFCPLTYGISRMSILQNMAYASLAFQPLYALPTLCFAIIPQMCLFNGISLYPKVSSPWFYVFLAVYASSLCQNILETLRSGGSLRMWWYEHRMFRIKSVTAFLFGCLDMMMKLLGLKEIEFLPTNKVVDEEQDVRYKMDIFDFQTGTTFLFPLTTLSILNMVSLVVGLRRVIIERCFDEMFGQIFLSFMILMISYPIIEAMIIRKDNGRIRTSVTLLSVSVLMIFFSFKALASVLLFNGGLTSKLHILSWVLIFVSEFLLFFYWLIGQAYRWRPVSRTVYPERLPEDTELPSIDVFRYTADPKKEPTVGVMNTVLLAM</sequence>
<evidence type="ECO:0000313" key="12">
    <source>
        <dbReference type="Proteomes" id="UP000195402"/>
    </source>
</evidence>
<dbReference type="Gene3D" id="3.90.550.10">
    <property type="entry name" value="Spore Coat Polysaccharide Biosynthesis Protein SpsA, Chain A"/>
    <property type="match status" value="1"/>
</dbReference>
<organism evidence="11 12">
    <name type="scientific">Macleaya cordata</name>
    <name type="common">Five-seeded plume-poppy</name>
    <name type="synonym">Bocconia cordata</name>
    <dbReference type="NCBI Taxonomy" id="56857"/>
    <lineage>
        <taxon>Eukaryota</taxon>
        <taxon>Viridiplantae</taxon>
        <taxon>Streptophyta</taxon>
        <taxon>Embryophyta</taxon>
        <taxon>Tracheophyta</taxon>
        <taxon>Spermatophyta</taxon>
        <taxon>Magnoliopsida</taxon>
        <taxon>Ranunculales</taxon>
        <taxon>Papaveraceae</taxon>
        <taxon>Papaveroideae</taxon>
        <taxon>Macleaya</taxon>
    </lineage>
</organism>
<dbReference type="Proteomes" id="UP000195402">
    <property type="component" value="Unassembled WGS sequence"/>
</dbReference>
<evidence type="ECO:0000256" key="6">
    <source>
        <dbReference type="ARBA" id="ARBA00023136"/>
    </source>
</evidence>
<dbReference type="OrthoDB" id="72851at2759"/>
<gene>
    <name evidence="11" type="ORF">BVC80_9099g285</name>
</gene>
<evidence type="ECO:0000256" key="4">
    <source>
        <dbReference type="ARBA" id="ARBA00022692"/>
    </source>
</evidence>
<keyword evidence="5 10" id="KW-1133">Transmembrane helix</keyword>
<comment type="subcellular location">
    <subcellularLocation>
        <location evidence="1">Endomembrane system</location>
        <topology evidence="1">Multi-pass membrane protein</topology>
    </subcellularLocation>
</comment>
<accession>A0A200PW75</accession>
<dbReference type="SUPFAM" id="SSF53448">
    <property type="entry name" value="Nucleotide-diphospho-sugar transferases"/>
    <property type="match status" value="1"/>
</dbReference>
<feature type="transmembrane region" description="Helical" evidence="10">
    <location>
        <begin position="362"/>
        <end position="380"/>
    </location>
</feature>
<evidence type="ECO:0000256" key="2">
    <source>
        <dbReference type="ARBA" id="ARBA00022676"/>
    </source>
</evidence>
<protein>
    <submittedName>
        <fullName evidence="11">Cellulose synthase</fullName>
    </submittedName>
</protein>
<feature type="binding site" evidence="9">
    <location>
        <position position="122"/>
    </location>
    <ligand>
        <name>Mn(2+)</name>
        <dbReference type="ChEBI" id="CHEBI:29035"/>
    </ligand>
</feature>
<keyword evidence="6 10" id="KW-0472">Membrane</keyword>
<dbReference type="InParanoid" id="A0A200PW75"/>
<dbReference type="GO" id="GO:0016760">
    <property type="term" value="F:cellulose synthase (UDP-forming) activity"/>
    <property type="evidence" value="ECO:0007669"/>
    <property type="project" value="InterPro"/>
</dbReference>
<dbReference type="GO" id="GO:0071555">
    <property type="term" value="P:cell wall organization"/>
    <property type="evidence" value="ECO:0007669"/>
    <property type="project" value="UniProtKB-KW"/>
</dbReference>
<dbReference type="GO" id="GO:0030244">
    <property type="term" value="P:cellulose biosynthetic process"/>
    <property type="evidence" value="ECO:0007669"/>
    <property type="project" value="InterPro"/>
</dbReference>
<dbReference type="InterPro" id="IPR005150">
    <property type="entry name" value="Cellulose_synth"/>
</dbReference>
<feature type="binding site" evidence="9">
    <location>
        <position position="146"/>
    </location>
    <ligand>
        <name>Mn(2+)</name>
        <dbReference type="ChEBI" id="CHEBI:29035"/>
    </ligand>
</feature>
<dbReference type="EMBL" id="MVGT01003956">
    <property type="protein sequence ID" value="OVA02460.1"/>
    <property type="molecule type" value="Genomic_DNA"/>
</dbReference>
<feature type="transmembrane region" description="Helical" evidence="10">
    <location>
        <begin position="520"/>
        <end position="543"/>
    </location>
</feature>
<keyword evidence="12" id="KW-1185">Reference proteome</keyword>